<gene>
    <name evidence="1" type="ORF">AG1IA_01040</name>
</gene>
<protein>
    <submittedName>
        <fullName evidence="1">Uncharacterized protein</fullName>
    </submittedName>
</protein>
<sequence>MSMSPNPHGTQLLQRLPAHIVMGEGIQDILRINLSCLYRHQDIIHECSNNSQKGTHRG</sequence>
<dbReference type="EMBL" id="AFRT01000243">
    <property type="protein sequence ID" value="ELU44929.1"/>
    <property type="molecule type" value="Genomic_DNA"/>
</dbReference>
<dbReference type="HOGENOM" id="CLU_2980687_0_0_1"/>
<dbReference type="AlphaFoldDB" id="L8X8F7"/>
<accession>L8X8F7</accession>
<comment type="caution">
    <text evidence="1">The sequence shown here is derived from an EMBL/GenBank/DDBJ whole genome shotgun (WGS) entry which is preliminary data.</text>
</comment>
<organism evidence="1 2">
    <name type="scientific">Thanatephorus cucumeris (strain AG1-IA)</name>
    <name type="common">Rice sheath blight fungus</name>
    <name type="synonym">Rhizoctonia solani</name>
    <dbReference type="NCBI Taxonomy" id="983506"/>
    <lineage>
        <taxon>Eukaryota</taxon>
        <taxon>Fungi</taxon>
        <taxon>Dikarya</taxon>
        <taxon>Basidiomycota</taxon>
        <taxon>Agaricomycotina</taxon>
        <taxon>Agaricomycetes</taxon>
        <taxon>Cantharellales</taxon>
        <taxon>Ceratobasidiaceae</taxon>
        <taxon>Rhizoctonia</taxon>
        <taxon>Rhizoctonia solani AG-1</taxon>
    </lineage>
</organism>
<keyword evidence="2" id="KW-1185">Reference proteome</keyword>
<evidence type="ECO:0000313" key="1">
    <source>
        <dbReference type="EMBL" id="ELU44929.1"/>
    </source>
</evidence>
<evidence type="ECO:0000313" key="2">
    <source>
        <dbReference type="Proteomes" id="UP000011668"/>
    </source>
</evidence>
<name>L8X8F7_THACA</name>
<dbReference type="Proteomes" id="UP000011668">
    <property type="component" value="Unassembled WGS sequence"/>
</dbReference>
<reference evidence="1 2" key="1">
    <citation type="journal article" date="2013" name="Nat. Commun.">
        <title>The evolution and pathogenic mechanisms of the rice sheath blight pathogen.</title>
        <authorList>
            <person name="Zheng A."/>
            <person name="Lin R."/>
            <person name="Xu L."/>
            <person name="Qin P."/>
            <person name="Tang C."/>
            <person name="Ai P."/>
            <person name="Zhang D."/>
            <person name="Liu Y."/>
            <person name="Sun Z."/>
            <person name="Feng H."/>
            <person name="Wang Y."/>
            <person name="Chen Y."/>
            <person name="Liang X."/>
            <person name="Fu R."/>
            <person name="Li Q."/>
            <person name="Zhang J."/>
            <person name="Yu X."/>
            <person name="Xie Z."/>
            <person name="Ding L."/>
            <person name="Guan P."/>
            <person name="Tang J."/>
            <person name="Liang Y."/>
            <person name="Wang S."/>
            <person name="Deng Q."/>
            <person name="Li S."/>
            <person name="Zhu J."/>
            <person name="Wang L."/>
            <person name="Liu H."/>
            <person name="Li P."/>
        </authorList>
    </citation>
    <scope>NUCLEOTIDE SEQUENCE [LARGE SCALE GENOMIC DNA]</scope>
    <source>
        <strain evidence="2">AG-1 IA</strain>
    </source>
</reference>
<proteinExistence type="predicted"/>